<comment type="catalytic activity">
    <reaction evidence="7">
        <text>(2R)-O-phospho-3-sulfolactate + H2O = (2R)-3-sulfolactate + phosphate</text>
        <dbReference type="Rhea" id="RHEA:23416"/>
        <dbReference type="ChEBI" id="CHEBI:15377"/>
        <dbReference type="ChEBI" id="CHEBI:15597"/>
        <dbReference type="ChEBI" id="CHEBI:43474"/>
        <dbReference type="ChEBI" id="CHEBI:58738"/>
        <dbReference type="EC" id="3.1.3.71"/>
    </reaction>
</comment>
<dbReference type="InterPro" id="IPR036702">
    <property type="entry name" value="ComB-like_sf"/>
</dbReference>
<evidence type="ECO:0000313" key="11">
    <source>
        <dbReference type="Proteomes" id="UP000533017"/>
    </source>
</evidence>
<dbReference type="Proteomes" id="UP000199052">
    <property type="component" value="Unassembled WGS sequence"/>
</dbReference>
<accession>A0A1I2TEQ8</accession>
<reference evidence="9 10" key="1">
    <citation type="submission" date="2016-10" db="EMBL/GenBank/DDBJ databases">
        <authorList>
            <person name="de Groot N.N."/>
        </authorList>
    </citation>
    <scope>NUCLEOTIDE SEQUENCE [LARGE SCALE GENOMIC DNA]</scope>
    <source>
        <strain evidence="9 10">CPCC 202808</strain>
    </source>
</reference>
<dbReference type="PANTHER" id="PTHR37311:SF1">
    <property type="entry name" value="2-PHOSPHOSULFOLACTATE PHOSPHATASE-RELATED"/>
    <property type="match status" value="1"/>
</dbReference>
<evidence type="ECO:0000256" key="2">
    <source>
        <dbReference type="ARBA" id="ARBA00009997"/>
    </source>
</evidence>
<keyword evidence="6" id="KW-0460">Magnesium</keyword>
<comment type="similarity">
    <text evidence="2">Belongs to the ComB family.</text>
</comment>
<proteinExistence type="inferred from homology"/>
<evidence type="ECO:0000313" key="10">
    <source>
        <dbReference type="Proteomes" id="UP000199052"/>
    </source>
</evidence>
<comment type="cofactor">
    <cofactor evidence="1">
        <name>Mg(2+)</name>
        <dbReference type="ChEBI" id="CHEBI:18420"/>
    </cofactor>
</comment>
<evidence type="ECO:0000313" key="9">
    <source>
        <dbReference type="EMBL" id="SFG61837.1"/>
    </source>
</evidence>
<organism evidence="9 10">
    <name type="scientific">Actinopolymorpha cephalotaxi</name>
    <dbReference type="NCBI Taxonomy" id="504797"/>
    <lineage>
        <taxon>Bacteria</taxon>
        <taxon>Bacillati</taxon>
        <taxon>Actinomycetota</taxon>
        <taxon>Actinomycetes</taxon>
        <taxon>Propionibacteriales</taxon>
        <taxon>Actinopolymorphaceae</taxon>
        <taxon>Actinopolymorpha</taxon>
    </lineage>
</organism>
<dbReference type="Gene3D" id="3.90.1560.10">
    <property type="entry name" value="ComB-like"/>
    <property type="match status" value="1"/>
</dbReference>
<protein>
    <recommendedName>
        <fullName evidence="4">Probable 2-phosphosulfolactate phosphatase</fullName>
        <ecNumber evidence="3">3.1.3.71</ecNumber>
    </recommendedName>
</protein>
<dbReference type="PANTHER" id="PTHR37311">
    <property type="entry name" value="2-PHOSPHOSULFOLACTATE PHOSPHATASE-RELATED"/>
    <property type="match status" value="1"/>
</dbReference>
<dbReference type="GO" id="GO:0050532">
    <property type="term" value="F:2-phosphosulfolactate phosphatase activity"/>
    <property type="evidence" value="ECO:0007669"/>
    <property type="project" value="UniProtKB-EC"/>
</dbReference>
<gene>
    <name evidence="8" type="ORF">FHR37_001845</name>
    <name evidence="9" type="ORF">SAMN05421678_107100</name>
</gene>
<dbReference type="GO" id="GO:0000287">
    <property type="term" value="F:magnesium ion binding"/>
    <property type="evidence" value="ECO:0007669"/>
    <property type="project" value="InterPro"/>
</dbReference>
<evidence type="ECO:0000256" key="4">
    <source>
        <dbReference type="ARBA" id="ARBA00021948"/>
    </source>
</evidence>
<dbReference type="EC" id="3.1.3.71" evidence="3"/>
<evidence type="ECO:0000256" key="3">
    <source>
        <dbReference type="ARBA" id="ARBA00012953"/>
    </source>
</evidence>
<dbReference type="Pfam" id="PF04029">
    <property type="entry name" value="2-ph_phosp"/>
    <property type="match status" value="1"/>
</dbReference>
<dbReference type="Proteomes" id="UP000533017">
    <property type="component" value="Unassembled WGS sequence"/>
</dbReference>
<reference evidence="8 11" key="2">
    <citation type="submission" date="2020-07" db="EMBL/GenBank/DDBJ databases">
        <title>Sequencing the genomes of 1000 actinobacteria strains.</title>
        <authorList>
            <person name="Klenk H.-P."/>
        </authorList>
    </citation>
    <scope>NUCLEOTIDE SEQUENCE [LARGE SCALE GENOMIC DNA]</scope>
    <source>
        <strain evidence="8 11">DSM 45117</strain>
    </source>
</reference>
<evidence type="ECO:0000256" key="1">
    <source>
        <dbReference type="ARBA" id="ARBA00001946"/>
    </source>
</evidence>
<evidence type="ECO:0000256" key="7">
    <source>
        <dbReference type="ARBA" id="ARBA00033711"/>
    </source>
</evidence>
<dbReference type="AlphaFoldDB" id="A0A1I2TEQ8"/>
<sequence>MHGERWWAQESSGVRLEWGPTGAERLADGRPGWLVVVDVLSFTTAVDVATERGTRVLPYPWRDETAVAFAARHRAALAVGRREVTASTPWSLSPAALRDAPLVPRLVLPSPNGSTIAAAATGRGTRVVAACLRNAGAVARWLAGQGAGTPDQPVLLVPAGERWPDTSLRPALEDLLGAGAVAAALADLGAGPLSPEANAARAGYRAMDPVAALLDCSSGRELRAGGFAKDVAVAAEIDASTSVPVLADGAFADAAADPGS</sequence>
<dbReference type="InterPro" id="IPR005238">
    <property type="entry name" value="ComB-like"/>
</dbReference>
<evidence type="ECO:0000256" key="5">
    <source>
        <dbReference type="ARBA" id="ARBA00022801"/>
    </source>
</evidence>
<keyword evidence="11" id="KW-1185">Reference proteome</keyword>
<dbReference type="EMBL" id="FOOI01000007">
    <property type="protein sequence ID" value="SFG61837.1"/>
    <property type="molecule type" value="Genomic_DNA"/>
</dbReference>
<keyword evidence="5 8" id="KW-0378">Hydrolase</keyword>
<dbReference type="EMBL" id="JACBZA010000001">
    <property type="protein sequence ID" value="NYH82994.1"/>
    <property type="molecule type" value="Genomic_DNA"/>
</dbReference>
<dbReference type="OrthoDB" id="8588453at2"/>
<dbReference type="STRING" id="504797.SAMN05421678_107100"/>
<dbReference type="SUPFAM" id="SSF142823">
    <property type="entry name" value="ComB-like"/>
    <property type="match status" value="1"/>
</dbReference>
<dbReference type="RefSeq" id="WP_092883783.1">
    <property type="nucleotide sequence ID" value="NZ_FOOI01000007.1"/>
</dbReference>
<evidence type="ECO:0000256" key="6">
    <source>
        <dbReference type="ARBA" id="ARBA00022842"/>
    </source>
</evidence>
<evidence type="ECO:0000313" key="8">
    <source>
        <dbReference type="EMBL" id="NYH82994.1"/>
    </source>
</evidence>
<dbReference type="GO" id="GO:0050545">
    <property type="term" value="F:sulfopyruvate decarboxylase activity"/>
    <property type="evidence" value="ECO:0007669"/>
    <property type="project" value="TreeGrafter"/>
</dbReference>
<name>A0A1I2TEQ8_9ACTN</name>